<evidence type="ECO:0000313" key="1">
    <source>
        <dbReference type="EMBL" id="KAG9329800.1"/>
    </source>
</evidence>
<dbReference type="Proteomes" id="UP000824540">
    <property type="component" value="Unassembled WGS sequence"/>
</dbReference>
<sequence>MASDYYDWESQSLRLWGHHAVLFSVGSVETDWVTSSSTMGPKREHHAFEYSAARCGSSLK</sequence>
<dbReference type="AlphaFoldDB" id="A0A8T2MRH6"/>
<protein>
    <submittedName>
        <fullName evidence="1">Uncharacterized protein</fullName>
    </submittedName>
</protein>
<reference evidence="1" key="1">
    <citation type="thesis" date="2021" institute="BYU ScholarsArchive" country="Provo, UT, USA">
        <title>Applications of and Algorithms for Genome Assembly and Genomic Analyses with an Emphasis on Marine Teleosts.</title>
        <authorList>
            <person name="Pickett B.D."/>
        </authorList>
    </citation>
    <scope>NUCLEOTIDE SEQUENCE</scope>
    <source>
        <strain evidence="1">HI-2016</strain>
    </source>
</reference>
<keyword evidence="2" id="KW-1185">Reference proteome</keyword>
<organism evidence="1 2">
    <name type="scientific">Albula glossodonta</name>
    <name type="common">roundjaw bonefish</name>
    <dbReference type="NCBI Taxonomy" id="121402"/>
    <lineage>
        <taxon>Eukaryota</taxon>
        <taxon>Metazoa</taxon>
        <taxon>Chordata</taxon>
        <taxon>Craniata</taxon>
        <taxon>Vertebrata</taxon>
        <taxon>Euteleostomi</taxon>
        <taxon>Actinopterygii</taxon>
        <taxon>Neopterygii</taxon>
        <taxon>Teleostei</taxon>
        <taxon>Albuliformes</taxon>
        <taxon>Albulidae</taxon>
        <taxon>Albula</taxon>
    </lineage>
</organism>
<name>A0A8T2MRH6_9TELE</name>
<accession>A0A8T2MRH6</accession>
<dbReference type="EMBL" id="JAFBMS010000904">
    <property type="protein sequence ID" value="KAG9329800.1"/>
    <property type="molecule type" value="Genomic_DNA"/>
</dbReference>
<evidence type="ECO:0000313" key="2">
    <source>
        <dbReference type="Proteomes" id="UP000824540"/>
    </source>
</evidence>
<gene>
    <name evidence="1" type="ORF">JZ751_029578</name>
</gene>
<comment type="caution">
    <text evidence="1">The sequence shown here is derived from an EMBL/GenBank/DDBJ whole genome shotgun (WGS) entry which is preliminary data.</text>
</comment>
<proteinExistence type="predicted"/>
<feature type="non-terminal residue" evidence="1">
    <location>
        <position position="60"/>
    </location>
</feature>